<organism evidence="1 2">
    <name type="scientific">Suilimivivens aceti</name>
    <dbReference type="NCBI Taxonomy" id="2981774"/>
    <lineage>
        <taxon>Bacteria</taxon>
        <taxon>Bacillati</taxon>
        <taxon>Bacillota</taxon>
        <taxon>Clostridia</taxon>
        <taxon>Lachnospirales</taxon>
        <taxon>Lachnospiraceae</taxon>
        <taxon>Suilimivivens</taxon>
    </lineage>
</organism>
<proteinExistence type="predicted"/>
<dbReference type="NCBIfam" id="TIGR01484">
    <property type="entry name" value="HAD-SF-IIB"/>
    <property type="match status" value="1"/>
</dbReference>
<name>A0ABT2T3V4_9FIRM</name>
<keyword evidence="2" id="KW-1185">Reference proteome</keyword>
<sequence length="274" mass="30454">MKPYKMIAFDMDGTLLNSQKEISEKTVAAMKRAMDHGFTVVLNTGRCMAELYKYFDVVDIPYVNSVSGALVLDRRQNRAVFEKGLTPELAEQVLAIAAKEDVMIHILTEKSIVQKDAIAKMDYYQMGIYRGMFEKVTDQWESLIETYLTDPFPVAKINLYHPSTEAREKTRALICEAGLPVELANSEIASLEISAEGIHKGIGLQGLCDYLKIPMSRTVVVGDADNDIGALKMAGLSVAMGNASEKIKKICDVTVADNDHDGCREAIERFLFQE</sequence>
<dbReference type="InterPro" id="IPR036412">
    <property type="entry name" value="HAD-like_sf"/>
</dbReference>
<evidence type="ECO:0000313" key="1">
    <source>
        <dbReference type="EMBL" id="MCU6744940.1"/>
    </source>
</evidence>
<dbReference type="InterPro" id="IPR006379">
    <property type="entry name" value="HAD-SF_hydro_IIB"/>
</dbReference>
<reference evidence="1 2" key="1">
    <citation type="journal article" date="2021" name="ISME Commun">
        <title>Automated analysis of genomic sequences facilitates high-throughput and comprehensive description of bacteria.</title>
        <authorList>
            <person name="Hitch T.C.A."/>
        </authorList>
    </citation>
    <scope>NUCLEOTIDE SEQUENCE [LARGE SCALE GENOMIC DNA]</scope>
    <source>
        <strain evidence="1 2">Sanger_18</strain>
    </source>
</reference>
<protein>
    <submittedName>
        <fullName evidence="1">Cof-type HAD-IIB family hydrolase</fullName>
    </submittedName>
</protein>
<dbReference type="InterPro" id="IPR000150">
    <property type="entry name" value="Cof"/>
</dbReference>
<keyword evidence="1" id="KW-0378">Hydrolase</keyword>
<dbReference type="SUPFAM" id="SSF56784">
    <property type="entry name" value="HAD-like"/>
    <property type="match status" value="1"/>
</dbReference>
<dbReference type="NCBIfam" id="TIGR00099">
    <property type="entry name" value="Cof-subfamily"/>
    <property type="match status" value="1"/>
</dbReference>
<comment type="caution">
    <text evidence="1">The sequence shown here is derived from an EMBL/GenBank/DDBJ whole genome shotgun (WGS) entry which is preliminary data.</text>
</comment>
<dbReference type="Gene3D" id="3.40.50.1000">
    <property type="entry name" value="HAD superfamily/HAD-like"/>
    <property type="match status" value="1"/>
</dbReference>
<accession>A0ABT2T3V4</accession>
<dbReference type="EMBL" id="JAOQKJ010000008">
    <property type="protein sequence ID" value="MCU6744940.1"/>
    <property type="molecule type" value="Genomic_DNA"/>
</dbReference>
<dbReference type="PROSITE" id="PS01229">
    <property type="entry name" value="COF_2"/>
    <property type="match status" value="1"/>
</dbReference>
<dbReference type="RefSeq" id="WP_262575056.1">
    <property type="nucleotide sequence ID" value="NZ_JAOQKJ010000008.1"/>
</dbReference>
<dbReference type="GO" id="GO:0016787">
    <property type="term" value="F:hydrolase activity"/>
    <property type="evidence" value="ECO:0007669"/>
    <property type="project" value="UniProtKB-KW"/>
</dbReference>
<gene>
    <name evidence="1" type="ORF">OCV77_10595</name>
</gene>
<dbReference type="SFLD" id="SFLDG01140">
    <property type="entry name" value="C2.B:_Phosphomannomutase_and_P"/>
    <property type="match status" value="1"/>
</dbReference>
<dbReference type="Gene3D" id="3.30.1240.10">
    <property type="match status" value="1"/>
</dbReference>
<dbReference type="PANTHER" id="PTHR10000:SF8">
    <property type="entry name" value="HAD SUPERFAMILY HYDROLASE-LIKE, TYPE 3"/>
    <property type="match status" value="1"/>
</dbReference>
<dbReference type="InterPro" id="IPR023214">
    <property type="entry name" value="HAD_sf"/>
</dbReference>
<dbReference type="Proteomes" id="UP001652432">
    <property type="component" value="Unassembled WGS sequence"/>
</dbReference>
<dbReference type="PANTHER" id="PTHR10000">
    <property type="entry name" value="PHOSPHOSERINE PHOSPHATASE"/>
    <property type="match status" value="1"/>
</dbReference>
<dbReference type="SFLD" id="SFLDS00003">
    <property type="entry name" value="Haloacid_Dehalogenase"/>
    <property type="match status" value="1"/>
</dbReference>
<evidence type="ECO:0000313" key="2">
    <source>
        <dbReference type="Proteomes" id="UP001652432"/>
    </source>
</evidence>
<dbReference type="Pfam" id="PF08282">
    <property type="entry name" value="Hydrolase_3"/>
    <property type="match status" value="1"/>
</dbReference>